<evidence type="ECO:0000313" key="3">
    <source>
        <dbReference type="EMBL" id="MBU9699204.1"/>
    </source>
</evidence>
<feature type="region of interest" description="Disordered" evidence="1">
    <location>
        <begin position="106"/>
        <end position="245"/>
    </location>
</feature>
<evidence type="ECO:0000259" key="2">
    <source>
        <dbReference type="Pfam" id="PF13403"/>
    </source>
</evidence>
<organism evidence="3 4">
    <name type="scientific">Paragemmobacter amnigenus</name>
    <dbReference type="NCBI Taxonomy" id="2852097"/>
    <lineage>
        <taxon>Bacteria</taxon>
        <taxon>Pseudomonadati</taxon>
        <taxon>Pseudomonadota</taxon>
        <taxon>Alphaproteobacteria</taxon>
        <taxon>Rhodobacterales</taxon>
        <taxon>Paracoccaceae</taxon>
        <taxon>Paragemmobacter</taxon>
    </lineage>
</organism>
<keyword evidence="4" id="KW-1185">Reference proteome</keyword>
<dbReference type="Proteomes" id="UP000731907">
    <property type="component" value="Unassembled WGS sequence"/>
</dbReference>
<proteinExistence type="predicted"/>
<accession>A0ABS6J615</accession>
<gene>
    <name evidence="3" type="ORF">GU927_015235</name>
</gene>
<dbReference type="PANTHER" id="PTHR38340">
    <property type="entry name" value="S-LAYER PROTEIN"/>
    <property type="match status" value="1"/>
</dbReference>
<dbReference type="InterPro" id="IPR028992">
    <property type="entry name" value="Hedgehog/Intein_dom"/>
</dbReference>
<reference evidence="3 4" key="1">
    <citation type="submission" date="2021-06" db="EMBL/GenBank/DDBJ databases">
        <title>Rhodobacteraceae bacterium strain HSP-20.</title>
        <authorList>
            <person name="Chen W.-M."/>
        </authorList>
    </citation>
    <scope>NUCLEOTIDE SEQUENCE [LARGE SCALE GENOMIC DNA]</scope>
    <source>
        <strain evidence="3 4">HSP-20</strain>
    </source>
</reference>
<protein>
    <submittedName>
        <fullName evidence="3">Hint domain-containing protein</fullName>
    </submittedName>
</protein>
<dbReference type="PROSITE" id="PS00330">
    <property type="entry name" value="HEMOLYSIN_CALCIUM"/>
    <property type="match status" value="6"/>
</dbReference>
<evidence type="ECO:0000256" key="1">
    <source>
        <dbReference type="SAM" id="MobiDB-lite"/>
    </source>
</evidence>
<comment type="caution">
    <text evidence="3">The sequence shown here is derived from an EMBL/GenBank/DDBJ whole genome shotgun (WGS) entry which is preliminary data.</text>
</comment>
<dbReference type="InterPro" id="IPR050557">
    <property type="entry name" value="RTX_toxin/Mannuronan_C5-epim"/>
</dbReference>
<dbReference type="InterPro" id="IPR006141">
    <property type="entry name" value="Intein_N"/>
</dbReference>
<evidence type="ECO:0000313" key="4">
    <source>
        <dbReference type="Proteomes" id="UP000731907"/>
    </source>
</evidence>
<dbReference type="Pfam" id="PF00353">
    <property type="entry name" value="HemolysinCabind"/>
    <property type="match status" value="8"/>
</dbReference>
<feature type="region of interest" description="Disordered" evidence="1">
    <location>
        <begin position="1"/>
        <end position="91"/>
    </location>
</feature>
<dbReference type="PANTHER" id="PTHR38340:SF1">
    <property type="entry name" value="S-LAYER PROTEIN"/>
    <property type="match status" value="1"/>
</dbReference>
<feature type="non-terminal residue" evidence="3">
    <location>
        <position position="1"/>
    </location>
</feature>
<dbReference type="RefSeq" id="WP_217765698.1">
    <property type="nucleotide sequence ID" value="NZ_JAAATX020000011.1"/>
</dbReference>
<dbReference type="InterPro" id="IPR001343">
    <property type="entry name" value="Hemolysn_Ca-bd"/>
</dbReference>
<dbReference type="EMBL" id="JAAATX020000011">
    <property type="protein sequence ID" value="MBU9699204.1"/>
    <property type="molecule type" value="Genomic_DNA"/>
</dbReference>
<feature type="compositionally biased region" description="Low complexity" evidence="1">
    <location>
        <begin position="46"/>
        <end position="58"/>
    </location>
</feature>
<feature type="domain" description="Hedgehog/Intein (Hint)" evidence="2">
    <location>
        <begin position="471"/>
        <end position="609"/>
    </location>
</feature>
<dbReference type="Pfam" id="PF13403">
    <property type="entry name" value="Hint_2"/>
    <property type="match status" value="1"/>
</dbReference>
<dbReference type="InterPro" id="IPR018511">
    <property type="entry name" value="Hemolysin-typ_Ca-bd_CS"/>
</dbReference>
<feature type="compositionally biased region" description="Polar residues" evidence="1">
    <location>
        <begin position="81"/>
        <end position="91"/>
    </location>
</feature>
<feature type="compositionally biased region" description="Polar residues" evidence="1">
    <location>
        <begin position="145"/>
        <end position="155"/>
    </location>
</feature>
<dbReference type="PROSITE" id="PS50817">
    <property type="entry name" value="INTEIN_N_TER"/>
    <property type="match status" value="1"/>
</dbReference>
<name>A0ABS6J615_9RHOB</name>
<sequence>LLPQDGVVDGTAAGDAMGPGYTDAQGDQIDDAASPNDVIDAGGGNDTVDAGQGDDTVTGGAGDDGITGNAGDDSVEGGSGNDTLSGDTGNDFLTGNIGNDVLDGGADNDTLFGGQDNDRLTGGTGDDSLQGNPGDDTLSGGEGNDTLSGGENNDTLNGEGGNDSLLGGDGRDLADGGEGDDVINTRSTQATPDVAGGASDSDPNDDRDTIFGGGGNDTILAGDDADSIFGGDGNDSIDGGVDNDTIDGGADDDVILGDEGRDSILGGLGNDLLFGGVAGPTGEIVNAGGVDPLPSNNADTLDGGAGDDTIFGYDDNDSLVGGDGSDVLDGGIDDDTLSGGADNDTLSGGQGRDSLIGGEGADVLIGGADADRFVVSGADTITDFNTTEGIQGTPGASNLDNDFVDLSGFYNDTTLAAWNAVAGNPKYDNPLEWMKADQADGELQSAGGLRIQNGGVAVAADQFSIENTGIICFVRGTRVTTADGERGIEELVAGDLVKTRDHGYQPIRWIGSTVVPATGRLAPIVFEVGAIGNARRLKVSPQHRMLLGGWQAELLFDEPEVLVAAKMMVNDTTIRPEEGGEVEYFHMLFDAHEIVYAEGAASESFHPGHQGWGALAEEAREEILTLFPMLEGQRFEAYGPSARRSLTAAEARVVMELIRTDTGSVEAAE</sequence>
<feature type="region of interest" description="Disordered" evidence="1">
    <location>
        <begin position="322"/>
        <end position="353"/>
    </location>
</feature>